<reference evidence="1" key="1">
    <citation type="submission" date="2012-04" db="EMBL/GenBank/DDBJ databases">
        <title>The Genome Sequence of Loa loa.</title>
        <authorList>
            <consortium name="The Broad Institute Genome Sequencing Platform"/>
            <consortium name="Broad Institute Genome Sequencing Center for Infectious Disease"/>
            <person name="Nutman T.B."/>
            <person name="Fink D.L."/>
            <person name="Russ C."/>
            <person name="Young S."/>
            <person name="Zeng Q."/>
            <person name="Gargeya S."/>
            <person name="Alvarado L."/>
            <person name="Berlin A."/>
            <person name="Chapman S.B."/>
            <person name="Chen Z."/>
            <person name="Freedman E."/>
            <person name="Gellesch M."/>
            <person name="Goldberg J."/>
            <person name="Griggs A."/>
            <person name="Gujja S."/>
            <person name="Heilman E.R."/>
            <person name="Heiman D."/>
            <person name="Howarth C."/>
            <person name="Mehta T."/>
            <person name="Neiman D."/>
            <person name="Pearson M."/>
            <person name="Roberts A."/>
            <person name="Saif S."/>
            <person name="Shea T."/>
            <person name="Shenoy N."/>
            <person name="Sisk P."/>
            <person name="Stolte C."/>
            <person name="Sykes S."/>
            <person name="White J."/>
            <person name="Yandava C."/>
            <person name="Haas B."/>
            <person name="Henn M.R."/>
            <person name="Nusbaum C."/>
            <person name="Birren B."/>
        </authorList>
    </citation>
    <scope>NUCLEOTIDE SEQUENCE [LARGE SCALE GENOMIC DNA]</scope>
</reference>
<dbReference type="OrthoDB" id="10635462at2759"/>
<dbReference type="InParanoid" id="A0A1S0TJZ7"/>
<sequence length="166" mass="19657">MVVTKCRGDLRLPTLASEMLCFRMWFVISNCCLSQTHQIALKRPILLTTVKKDTQLRFCMCVEVGIAFIHSFIHSFTNQRDEIFVVRRVPIRCFIKSLRIHAYTHTRIHAYTHTHVHACTHARIHTYTRTRIHAYTRTRKHSCIQGIEHYEEWMNTIYPYILPLSG</sequence>
<dbReference type="RefSeq" id="XP_003149281.1">
    <property type="nucleotide sequence ID" value="XM_003149233.1"/>
</dbReference>
<dbReference type="KEGG" id="loa:LOAG_13727"/>
<dbReference type="CTD" id="9951198"/>
<accession>A0A1S0TJZ7</accession>
<organism evidence="1">
    <name type="scientific">Loa loa</name>
    <name type="common">Eye worm</name>
    <name type="synonym">Filaria loa</name>
    <dbReference type="NCBI Taxonomy" id="7209"/>
    <lineage>
        <taxon>Eukaryota</taxon>
        <taxon>Metazoa</taxon>
        <taxon>Ecdysozoa</taxon>
        <taxon>Nematoda</taxon>
        <taxon>Chromadorea</taxon>
        <taxon>Rhabditida</taxon>
        <taxon>Spirurina</taxon>
        <taxon>Spiruromorpha</taxon>
        <taxon>Filarioidea</taxon>
        <taxon>Onchocercidae</taxon>
        <taxon>Loa</taxon>
    </lineage>
</organism>
<protein>
    <submittedName>
        <fullName evidence="1">Uncharacterized protein</fullName>
    </submittedName>
</protein>
<name>A0A1S0TJZ7_LOALO</name>
<dbReference type="EMBL" id="JH712094">
    <property type="protein sequence ID" value="EFO14789.1"/>
    <property type="molecule type" value="Genomic_DNA"/>
</dbReference>
<proteinExistence type="predicted"/>
<dbReference type="GeneID" id="9951198"/>
<gene>
    <name evidence="1" type="ORF">LOAG_13727</name>
</gene>
<evidence type="ECO:0000313" key="1">
    <source>
        <dbReference type="EMBL" id="EFO14789.1"/>
    </source>
</evidence>
<dbReference type="AlphaFoldDB" id="A0A1S0TJZ7"/>